<evidence type="ECO:0000256" key="2">
    <source>
        <dbReference type="ARBA" id="ARBA00022598"/>
    </source>
</evidence>
<gene>
    <name evidence="7" type="ORF">CryarDRAFT_3219</name>
</gene>
<dbReference type="PANTHER" id="PTHR43605:SF10">
    <property type="entry name" value="ACYL-COA SYNTHETASE MEDIUM CHAIN FAMILY MEMBER 3"/>
    <property type="match status" value="1"/>
</dbReference>
<keyword evidence="2 7" id="KW-0436">Ligase</keyword>
<organism evidence="7 8">
    <name type="scientific">Cryptosporangium arvum DSM 44712</name>
    <dbReference type="NCBI Taxonomy" id="927661"/>
    <lineage>
        <taxon>Bacteria</taxon>
        <taxon>Bacillati</taxon>
        <taxon>Actinomycetota</taxon>
        <taxon>Actinomycetes</taxon>
        <taxon>Cryptosporangiales</taxon>
        <taxon>Cryptosporangiaceae</taxon>
        <taxon>Cryptosporangium</taxon>
    </lineage>
</organism>
<evidence type="ECO:0000259" key="5">
    <source>
        <dbReference type="Pfam" id="PF00501"/>
    </source>
</evidence>
<dbReference type="Pfam" id="PF13193">
    <property type="entry name" value="AMP-binding_C"/>
    <property type="match status" value="1"/>
</dbReference>
<feature type="domain" description="AMP-binding enzyme C-terminal" evidence="6">
    <location>
        <begin position="411"/>
        <end position="488"/>
    </location>
</feature>
<accession>A0A010YPF9</accession>
<evidence type="ECO:0000313" key="7">
    <source>
        <dbReference type="EMBL" id="EXG82080.1"/>
    </source>
</evidence>
<evidence type="ECO:0000256" key="4">
    <source>
        <dbReference type="ARBA" id="ARBA00022840"/>
    </source>
</evidence>
<evidence type="ECO:0000256" key="1">
    <source>
        <dbReference type="ARBA" id="ARBA00006432"/>
    </source>
</evidence>
<dbReference type="GO" id="GO:0016405">
    <property type="term" value="F:CoA-ligase activity"/>
    <property type="evidence" value="ECO:0007669"/>
    <property type="project" value="UniProtKB-ARBA"/>
</dbReference>
<dbReference type="AlphaFoldDB" id="A0A010YPF9"/>
<dbReference type="EMBL" id="JFBT01000001">
    <property type="protein sequence ID" value="EXG82080.1"/>
    <property type="molecule type" value="Genomic_DNA"/>
</dbReference>
<evidence type="ECO:0000259" key="6">
    <source>
        <dbReference type="Pfam" id="PF13193"/>
    </source>
</evidence>
<protein>
    <submittedName>
        <fullName evidence="7">Acyl-CoA synthetase/AMP-acid ligase</fullName>
    </submittedName>
</protein>
<reference evidence="7 8" key="1">
    <citation type="submission" date="2013-07" db="EMBL/GenBank/DDBJ databases">
        <authorList>
            <consortium name="DOE Joint Genome Institute"/>
            <person name="Eisen J."/>
            <person name="Huntemann M."/>
            <person name="Han J."/>
            <person name="Chen A."/>
            <person name="Kyrpides N."/>
            <person name="Mavromatis K."/>
            <person name="Markowitz V."/>
            <person name="Palaniappan K."/>
            <person name="Ivanova N."/>
            <person name="Schaumberg A."/>
            <person name="Pati A."/>
            <person name="Liolios K."/>
            <person name="Nordberg H.P."/>
            <person name="Cantor M.N."/>
            <person name="Hua S.X."/>
            <person name="Woyke T."/>
        </authorList>
    </citation>
    <scope>NUCLEOTIDE SEQUENCE [LARGE SCALE GENOMIC DNA]</scope>
    <source>
        <strain evidence="7 8">DSM 44712</strain>
    </source>
</reference>
<sequence length="501" mass="53966">MNDWLHEAATADADAAWLLCDRHDPDAVAFRVVAADLSIRSLSYGELADRSRRLATVLRSAGVEAGHRVAVLMGKRLELPVALLAIWRLGAIHVPLFTAFAPDAISARLTASGVRLAISEPGQAAKLEGVAVVSVNDELDARIRAAEPLRDRRPIGGGGQLVELYTSGTTGAPKAVPVPVRALAAFRSYLHYGLDVTEDDVYWNAADPGWAYGLYYAILGPLAHGRANLLVEGGFDPRRTLEVMNRCGVTNFAGAPTMYRALRGVGTARLRRASSAGEPLTPDVTAWAPDALGTEVRDHYGQTEQGMVILNGWHASVRSVVESGSMGRPLPGFTATVLDGQIALDVEASPLMWFEGYVDAPERTRERFTADGRYYLTGDTGRVDENGAFYFTARDDDVILAAGYRIGPFDVESVLVTHPAVADVAVVGAPDELRGEIVVAYVVLADGESPGPTFLAQLQDLVRTRYSAHAYPRQVHVVESLPKTASGKIQRFVLRRGTRSA</sequence>
<comment type="caution">
    <text evidence="7">The sequence shown here is derived from an EMBL/GenBank/DDBJ whole genome shotgun (WGS) entry which is preliminary data.</text>
</comment>
<proteinExistence type="inferred from homology"/>
<dbReference type="InterPro" id="IPR000873">
    <property type="entry name" value="AMP-dep_synth/lig_dom"/>
</dbReference>
<dbReference type="InterPro" id="IPR045851">
    <property type="entry name" value="AMP-bd_C_sf"/>
</dbReference>
<dbReference type="GO" id="GO:0004321">
    <property type="term" value="F:fatty-acyl-CoA synthase activity"/>
    <property type="evidence" value="ECO:0007669"/>
    <property type="project" value="TreeGrafter"/>
</dbReference>
<dbReference type="GO" id="GO:0006637">
    <property type="term" value="P:acyl-CoA metabolic process"/>
    <property type="evidence" value="ECO:0007669"/>
    <property type="project" value="TreeGrafter"/>
</dbReference>
<dbReference type="PANTHER" id="PTHR43605">
    <property type="entry name" value="ACYL-COENZYME A SYNTHETASE"/>
    <property type="match status" value="1"/>
</dbReference>
<keyword evidence="4" id="KW-0067">ATP-binding</keyword>
<dbReference type="HOGENOM" id="CLU_000022_59_10_11"/>
<dbReference type="SUPFAM" id="SSF56801">
    <property type="entry name" value="Acetyl-CoA synthetase-like"/>
    <property type="match status" value="1"/>
</dbReference>
<keyword evidence="8" id="KW-1185">Reference proteome</keyword>
<dbReference type="GO" id="GO:0006633">
    <property type="term" value="P:fatty acid biosynthetic process"/>
    <property type="evidence" value="ECO:0007669"/>
    <property type="project" value="TreeGrafter"/>
</dbReference>
<dbReference type="Proteomes" id="UP000021053">
    <property type="component" value="Unassembled WGS sequence"/>
</dbReference>
<evidence type="ECO:0000256" key="3">
    <source>
        <dbReference type="ARBA" id="ARBA00022741"/>
    </source>
</evidence>
<dbReference type="InterPro" id="IPR042099">
    <property type="entry name" value="ANL_N_sf"/>
</dbReference>
<dbReference type="Gene3D" id="3.40.50.12780">
    <property type="entry name" value="N-terminal domain of ligase-like"/>
    <property type="match status" value="1"/>
</dbReference>
<feature type="domain" description="AMP-dependent synthetase/ligase" evidence="5">
    <location>
        <begin position="24"/>
        <end position="340"/>
    </location>
</feature>
<dbReference type="InterPro" id="IPR025110">
    <property type="entry name" value="AMP-bd_C"/>
</dbReference>
<dbReference type="PATRIC" id="fig|927661.3.peg.3175"/>
<dbReference type="GO" id="GO:0015645">
    <property type="term" value="F:fatty acid ligase activity"/>
    <property type="evidence" value="ECO:0007669"/>
    <property type="project" value="TreeGrafter"/>
</dbReference>
<evidence type="ECO:0000313" key="8">
    <source>
        <dbReference type="Proteomes" id="UP000021053"/>
    </source>
</evidence>
<keyword evidence="3" id="KW-0547">Nucleotide-binding</keyword>
<dbReference type="GO" id="GO:0005524">
    <property type="term" value="F:ATP binding"/>
    <property type="evidence" value="ECO:0007669"/>
    <property type="project" value="UniProtKB-KW"/>
</dbReference>
<dbReference type="InterPro" id="IPR051087">
    <property type="entry name" value="Mitochondrial_ACSM"/>
</dbReference>
<comment type="similarity">
    <text evidence="1">Belongs to the ATP-dependent AMP-binding enzyme family.</text>
</comment>
<dbReference type="Pfam" id="PF00501">
    <property type="entry name" value="AMP-binding"/>
    <property type="match status" value="1"/>
</dbReference>
<name>A0A010YPF9_9ACTN</name>
<dbReference type="Gene3D" id="3.30.300.30">
    <property type="match status" value="1"/>
</dbReference>